<evidence type="ECO:0000256" key="1">
    <source>
        <dbReference type="ARBA" id="ARBA00001913"/>
    </source>
</evidence>
<dbReference type="HOGENOM" id="CLU_057834_1_0_10"/>
<dbReference type="AlphaFoldDB" id="W8VRG0"/>
<comment type="subunit">
    <text evidence="2">Monomer.</text>
</comment>
<keyword evidence="3" id="KW-0106">Calcium</keyword>
<sequence>MLYTIQNDQLICTISSTGAEIRSLKHKATGKEYIWQIEESVWGSSSPVLFPAIGKIKGNKITYQGQDYLMPRHGIIRHTEDLIFKQHTDSKCSFTLHSSPETLKQYPFRFSFSVVYELVENELKMTYYVENKDKVPMHFACGGHTAYACLLNDGKQLGHYVIEFPTTKSLKARTLGSSGLLSNETREIPLVNSALSLSKTLFDRDALILADVDFDWVRFRESGKNKGILVKFEGFSNLALWSKPAADFVCIEP</sequence>
<organism evidence="4 5">
    <name type="scientific">Nonlabens marinus S1-08</name>
    <dbReference type="NCBI Taxonomy" id="1454201"/>
    <lineage>
        <taxon>Bacteria</taxon>
        <taxon>Pseudomonadati</taxon>
        <taxon>Bacteroidota</taxon>
        <taxon>Flavobacteriia</taxon>
        <taxon>Flavobacteriales</taxon>
        <taxon>Flavobacteriaceae</taxon>
        <taxon>Nonlabens</taxon>
    </lineage>
</organism>
<accession>W8VRG0</accession>
<evidence type="ECO:0000313" key="5">
    <source>
        <dbReference type="Proteomes" id="UP000031760"/>
    </source>
</evidence>
<proteinExistence type="predicted"/>
<name>W8VRG0_9FLAO</name>
<comment type="cofactor">
    <cofactor evidence="1">
        <name>Ca(2+)</name>
        <dbReference type="ChEBI" id="CHEBI:29108"/>
    </cofactor>
</comment>
<dbReference type="InterPro" id="IPR011013">
    <property type="entry name" value="Gal_mutarotase_sf_dom"/>
</dbReference>
<dbReference type="STRING" id="1454201.NMS_2215"/>
<dbReference type="GO" id="GO:0030246">
    <property type="term" value="F:carbohydrate binding"/>
    <property type="evidence" value="ECO:0007669"/>
    <property type="project" value="InterPro"/>
</dbReference>
<dbReference type="CDD" id="cd09024">
    <property type="entry name" value="Aldose_epim_lacX"/>
    <property type="match status" value="1"/>
</dbReference>
<dbReference type="InterPro" id="IPR008183">
    <property type="entry name" value="Aldose_1/G6P_1-epimerase"/>
</dbReference>
<dbReference type="GO" id="GO:0005975">
    <property type="term" value="P:carbohydrate metabolic process"/>
    <property type="evidence" value="ECO:0007669"/>
    <property type="project" value="InterPro"/>
</dbReference>
<protein>
    <submittedName>
        <fullName evidence="4">LacX protein</fullName>
    </submittedName>
</protein>
<dbReference type="Gene3D" id="2.70.98.10">
    <property type="match status" value="1"/>
</dbReference>
<dbReference type="EMBL" id="AP014548">
    <property type="protein sequence ID" value="BAO56224.1"/>
    <property type="molecule type" value="Genomic_DNA"/>
</dbReference>
<reference evidence="4 5" key="1">
    <citation type="journal article" date="2014" name="Proc. Natl. Acad. Sci. U.S.A.">
        <title>Functional characterization of flavobacteria rhodopsins reveals a unique class of light-driven chloride pump in bacteria.</title>
        <authorList>
            <person name="Yoshizawa S."/>
            <person name="Kumagai Y."/>
            <person name="Kim H."/>
            <person name="Ogura Y."/>
            <person name="Hayashi T."/>
            <person name="Iwasaki W."/>
            <person name="DeLong E.F."/>
            <person name="Kogure K."/>
        </authorList>
    </citation>
    <scope>NUCLEOTIDE SEQUENCE [LARGE SCALE GENOMIC DNA]</scope>
    <source>
        <strain evidence="4 5">S1-08</strain>
    </source>
</reference>
<gene>
    <name evidence="4" type="ORF">NMS_2215</name>
</gene>
<keyword evidence="5" id="KW-1185">Reference proteome</keyword>
<evidence type="ECO:0000256" key="3">
    <source>
        <dbReference type="ARBA" id="ARBA00022837"/>
    </source>
</evidence>
<dbReference type="OrthoDB" id="9795355at2"/>
<dbReference type="GO" id="GO:0016853">
    <property type="term" value="F:isomerase activity"/>
    <property type="evidence" value="ECO:0007669"/>
    <property type="project" value="InterPro"/>
</dbReference>
<dbReference type="RefSeq" id="WP_041496694.1">
    <property type="nucleotide sequence ID" value="NZ_AP014548.1"/>
</dbReference>
<evidence type="ECO:0000313" key="4">
    <source>
        <dbReference type="EMBL" id="BAO56224.1"/>
    </source>
</evidence>
<dbReference type="Pfam" id="PF01263">
    <property type="entry name" value="Aldose_epim"/>
    <property type="match status" value="1"/>
</dbReference>
<dbReference type="Proteomes" id="UP000031760">
    <property type="component" value="Chromosome"/>
</dbReference>
<dbReference type="KEGG" id="nmf:NMS_2215"/>
<evidence type="ECO:0000256" key="2">
    <source>
        <dbReference type="ARBA" id="ARBA00011245"/>
    </source>
</evidence>
<dbReference type="InterPro" id="IPR014718">
    <property type="entry name" value="GH-type_carb-bd"/>
</dbReference>
<dbReference type="SUPFAM" id="SSF74650">
    <property type="entry name" value="Galactose mutarotase-like"/>
    <property type="match status" value="1"/>
</dbReference>
<dbReference type="InterPro" id="IPR037481">
    <property type="entry name" value="LacX"/>
</dbReference>